<name>A0AAP4FU09_9ENTR</name>
<evidence type="ECO:0000313" key="1">
    <source>
        <dbReference type="EMBL" id="MDK9362690.1"/>
    </source>
</evidence>
<dbReference type="Proteomes" id="UP001223214">
    <property type="component" value="Unassembled WGS sequence"/>
</dbReference>
<dbReference type="EMBL" id="JASSOM010000045">
    <property type="protein sequence ID" value="MDK9362690.1"/>
    <property type="molecule type" value="Genomic_DNA"/>
</dbReference>
<proteinExistence type="predicted"/>
<organism evidence="1 2">
    <name type="scientific">Lelliottia wanjuensis</name>
    <dbReference type="NCBI Taxonomy" id="3050585"/>
    <lineage>
        <taxon>Bacteria</taxon>
        <taxon>Pseudomonadati</taxon>
        <taxon>Pseudomonadota</taxon>
        <taxon>Gammaproteobacteria</taxon>
        <taxon>Enterobacterales</taxon>
        <taxon>Enterobacteriaceae</taxon>
        <taxon>Lelliottia</taxon>
    </lineage>
</organism>
<evidence type="ECO:0000313" key="2">
    <source>
        <dbReference type="Proteomes" id="UP001223214"/>
    </source>
</evidence>
<protein>
    <submittedName>
        <fullName evidence="1">Uncharacterized protein</fullName>
    </submittedName>
</protein>
<dbReference type="RefSeq" id="WP_285148320.1">
    <property type="nucleotide sequence ID" value="NZ_JASSOM010000045.1"/>
</dbReference>
<comment type="caution">
    <text evidence="1">The sequence shown here is derived from an EMBL/GenBank/DDBJ whole genome shotgun (WGS) entry which is preliminary data.</text>
</comment>
<sequence>MRIDDIEVCQPITELVSFLIKNDFTIIEQKIADYHFHEVIIKMKKDSSPKALDISIEKISQPKPGTFFCECHWSSLIIE</sequence>
<accession>A0AAP4FU09</accession>
<keyword evidence="2" id="KW-1185">Reference proteome</keyword>
<reference evidence="1 2" key="1">
    <citation type="submission" date="2023-06" db="EMBL/GenBank/DDBJ databases">
        <title>Identification and characterization of antibiotic-resistant Gram-negative bacteria.</title>
        <authorList>
            <person name="Cho G.-S."/>
            <person name="Lee J."/>
            <person name="Tai E."/>
            <person name="Jeong S."/>
            <person name="Kim I."/>
            <person name="Kim B.-E."/>
            <person name="Jeong M.-I."/>
            <person name="Oh K.-K."/>
            <person name="Franz C.M.A.P."/>
        </authorList>
    </citation>
    <scope>NUCLEOTIDE SEQUENCE [LARGE SCALE GENOMIC DNA]</scope>
    <source>
        <strain evidence="1 2">V106_12</strain>
    </source>
</reference>
<dbReference type="AlphaFoldDB" id="A0AAP4FU09"/>
<gene>
    <name evidence="1" type="ORF">QQF32_05725</name>
</gene>